<evidence type="ECO:0000313" key="2">
    <source>
        <dbReference type="EMBL" id="CRY97845.1"/>
    </source>
</evidence>
<dbReference type="InterPro" id="IPR028350">
    <property type="entry name" value="DNAC/IstB-like"/>
</dbReference>
<dbReference type="InterPro" id="IPR003593">
    <property type="entry name" value="AAA+_ATPase"/>
</dbReference>
<sequence>MNNTLLDTVAACSKDLMKFGFSVEEFATLVQENNMTDAEVLAVAKVFEHLKAKKDSSTVDFLLRTSRLPLKVPKTFENFDFSRITGKNIDKLRNLSTLSALYAHKNLAFIGKPGTGKTHLAQAFGRACCEHGMKAYFIKMTELRDRMTDARRAGRESTLLAALVRPSCLIIDEVGHCEFDKESTRLFFDMVDRRYQKDGYYNMVFTSNRDPAQWQENFCENDSLLCALDRIFDDAIVFSIKGESFRGRRLETVSLRSSAASPAAPSQKSGI</sequence>
<dbReference type="Pfam" id="PF01695">
    <property type="entry name" value="IstB_IS21"/>
    <property type="match status" value="1"/>
</dbReference>
<dbReference type="InterPro" id="IPR027417">
    <property type="entry name" value="P-loop_NTPase"/>
</dbReference>
<dbReference type="PIRSF" id="PIRSF003073">
    <property type="entry name" value="DNAC_TnpB_IstB"/>
    <property type="match status" value="1"/>
</dbReference>
<dbReference type="AlphaFoldDB" id="A0A0H5Q8W8"/>
<accession>A0A0H5Q8W8</accession>
<organism evidence="2">
    <name type="scientific">uncultured prokaryote</name>
    <dbReference type="NCBI Taxonomy" id="198431"/>
    <lineage>
        <taxon>unclassified sequences</taxon>
        <taxon>environmental samples</taxon>
    </lineage>
</organism>
<reference evidence="2" key="1">
    <citation type="submission" date="2015-06" db="EMBL/GenBank/DDBJ databases">
        <authorList>
            <person name="Joergensen T."/>
        </authorList>
    </citation>
    <scope>NUCLEOTIDE SEQUENCE</scope>
    <source>
        <strain evidence="2">RGFK1771</strain>
    </source>
</reference>
<proteinExistence type="predicted"/>
<dbReference type="SMART" id="SM00382">
    <property type="entry name" value="AAA"/>
    <property type="match status" value="1"/>
</dbReference>
<dbReference type="SUPFAM" id="SSF52540">
    <property type="entry name" value="P-loop containing nucleoside triphosphate hydrolases"/>
    <property type="match status" value="1"/>
</dbReference>
<dbReference type="InterPro" id="IPR002611">
    <property type="entry name" value="IstB_ATP-bd"/>
</dbReference>
<dbReference type="GO" id="GO:0005524">
    <property type="term" value="F:ATP binding"/>
    <property type="evidence" value="ECO:0007669"/>
    <property type="project" value="InterPro"/>
</dbReference>
<reference evidence="2" key="2">
    <citation type="submission" date="2015-07" db="EMBL/GenBank/DDBJ databases">
        <title>Plasmids, circular viruses and viroids from rat gut.</title>
        <authorList>
            <person name="Jorgensen T.J."/>
            <person name="Hansen M.A."/>
            <person name="Xu Z."/>
            <person name="Tabak M.A."/>
            <person name="Sorensen S.J."/>
            <person name="Hansen L.H."/>
        </authorList>
    </citation>
    <scope>NUCLEOTIDE SEQUENCE</scope>
    <source>
        <strain evidence="2">RGFK1771</strain>
    </source>
</reference>
<feature type="domain" description="AAA+ ATPase" evidence="1">
    <location>
        <begin position="103"/>
        <end position="251"/>
    </location>
</feature>
<dbReference type="GO" id="GO:0006260">
    <property type="term" value="P:DNA replication"/>
    <property type="evidence" value="ECO:0007669"/>
    <property type="project" value="TreeGrafter"/>
</dbReference>
<dbReference type="Gene3D" id="3.40.50.300">
    <property type="entry name" value="P-loop containing nucleotide triphosphate hydrolases"/>
    <property type="match status" value="1"/>
</dbReference>
<dbReference type="PANTHER" id="PTHR30050">
    <property type="entry name" value="CHROMOSOMAL REPLICATION INITIATOR PROTEIN DNAA"/>
    <property type="match status" value="1"/>
</dbReference>
<name>A0A0H5Q8W8_9ZZZZ</name>
<dbReference type="EMBL" id="LN854272">
    <property type="protein sequence ID" value="CRY97845.1"/>
    <property type="molecule type" value="Genomic_DNA"/>
</dbReference>
<dbReference type="PANTHER" id="PTHR30050:SF4">
    <property type="entry name" value="ATP-BINDING PROTEIN RV3427C IN INSERTION SEQUENCE-RELATED"/>
    <property type="match status" value="1"/>
</dbReference>
<evidence type="ECO:0000259" key="1">
    <source>
        <dbReference type="SMART" id="SM00382"/>
    </source>
</evidence>
<protein>
    <recommendedName>
        <fullName evidence="1">AAA+ ATPase domain-containing protein</fullName>
    </recommendedName>
</protein>
<dbReference type="CDD" id="cd00009">
    <property type="entry name" value="AAA"/>
    <property type="match status" value="1"/>
</dbReference>